<dbReference type="GO" id="GO:0005739">
    <property type="term" value="C:mitochondrion"/>
    <property type="evidence" value="ECO:0007669"/>
    <property type="project" value="UniProtKB-SubCell"/>
</dbReference>
<feature type="coiled-coil region" evidence="2">
    <location>
        <begin position="416"/>
        <end position="455"/>
    </location>
</feature>
<dbReference type="Pfam" id="PF10037">
    <property type="entry name" value="MRP-S27"/>
    <property type="match status" value="1"/>
</dbReference>
<gene>
    <name evidence="4" type="ORF">TDIB3V08_LOCUS8289</name>
</gene>
<evidence type="ECO:0000256" key="3">
    <source>
        <dbReference type="SAM" id="MobiDB-lite"/>
    </source>
</evidence>
<dbReference type="InterPro" id="IPR019266">
    <property type="entry name" value="Ribosomal_mS27"/>
</dbReference>
<accession>A0A7R8VSY7</accession>
<evidence type="ECO:0000256" key="2">
    <source>
        <dbReference type="SAM" id="Coils"/>
    </source>
</evidence>
<organism evidence="4">
    <name type="scientific">Timema douglasi</name>
    <name type="common">Walking stick</name>
    <dbReference type="NCBI Taxonomy" id="61478"/>
    <lineage>
        <taxon>Eukaryota</taxon>
        <taxon>Metazoa</taxon>
        <taxon>Ecdysozoa</taxon>
        <taxon>Arthropoda</taxon>
        <taxon>Hexapoda</taxon>
        <taxon>Insecta</taxon>
        <taxon>Pterygota</taxon>
        <taxon>Neoptera</taxon>
        <taxon>Polyneoptera</taxon>
        <taxon>Phasmatodea</taxon>
        <taxon>Timematodea</taxon>
        <taxon>Timematoidea</taxon>
        <taxon>Timematidae</taxon>
        <taxon>Timema</taxon>
    </lineage>
</organism>
<dbReference type="AlphaFoldDB" id="A0A7R8VSY7"/>
<evidence type="ECO:0000256" key="1">
    <source>
        <dbReference type="ARBA" id="ARBA00004173"/>
    </source>
</evidence>
<dbReference type="PANTHER" id="PTHR21393:SF0">
    <property type="entry name" value="SMALL RIBOSOMAL SUBUNIT PROTEIN MS27"/>
    <property type="match status" value="1"/>
</dbReference>
<evidence type="ECO:0008006" key="5">
    <source>
        <dbReference type="Google" id="ProtNLM"/>
    </source>
</evidence>
<comment type="subcellular location">
    <subcellularLocation>
        <location evidence="1">Mitochondrion</location>
    </subcellularLocation>
</comment>
<evidence type="ECO:0000313" key="4">
    <source>
        <dbReference type="EMBL" id="CAD7202103.1"/>
    </source>
</evidence>
<dbReference type="InterPro" id="IPR034913">
    <property type="entry name" value="mS27/PTCD2"/>
</dbReference>
<keyword evidence="2" id="KW-0175">Coiled coil</keyword>
<name>A0A7R8VSY7_TIMDO</name>
<dbReference type="PANTHER" id="PTHR21393">
    <property type="entry name" value="MITOCHONDRIAL 28S RIBOSOMAL PROTEIN S27"/>
    <property type="match status" value="1"/>
</dbReference>
<dbReference type="EMBL" id="OA568969">
    <property type="protein sequence ID" value="CAD7202103.1"/>
    <property type="molecule type" value="Genomic_DNA"/>
</dbReference>
<proteinExistence type="predicted"/>
<feature type="region of interest" description="Disordered" evidence="3">
    <location>
        <begin position="475"/>
        <end position="504"/>
    </location>
</feature>
<sequence>MKERMWTTLFLQDCHAPICAKTVHPKGLGWLYLEVVYPHLSGKRVENHFGKTNFSTPDRDSNLDLIINDLVYCESKRCFLSEAYKCQEAWERRLKAPILQKIKLDDFFYEIDLKNQNEGKISAVDVDLFANAIQDESHLDELQDLTHKLRLSANTGKTLQSTHHSFIRIFLSSGRHDELLHILNDRINYGIFPDYYCSCLLMDTFIKNKNYTAAAKVGVLQMLQEDWEDPLTNNLALYSCHMYLTSPHVEPWDTQPQEDEPDDGEEIKVRVKYLRNPYFDDHFDLNDPKLLVGKTLASLGAQFPDPVGRTYQLVGLSLYNKWDKALTLLQRFISSKHKPVIFQAGVKKMEELIEESLKSEDTSNKETIENFSRVLHELKSDSVLEEDLHEVILGRVRHVVGEEEQSIIEKQCQVYKHWEKEREEMLQAEVDQLQKQQKLAEVEKMKKELDTKEKILFFFENEEKWQLEIENKREKYEKQKQPGKTKNKIDDKDYIPPEVRRSSN</sequence>
<reference evidence="4" key="1">
    <citation type="submission" date="2020-11" db="EMBL/GenBank/DDBJ databases">
        <authorList>
            <person name="Tran Van P."/>
        </authorList>
    </citation>
    <scope>NUCLEOTIDE SEQUENCE</scope>
</reference>
<protein>
    <recommendedName>
        <fullName evidence="5">28S ribosomal protein S27, mitochondrial</fullName>
    </recommendedName>
</protein>
<feature type="compositionally biased region" description="Basic and acidic residues" evidence="3">
    <location>
        <begin position="487"/>
        <end position="504"/>
    </location>
</feature>